<evidence type="ECO:0000313" key="6">
    <source>
        <dbReference type="EMBL" id="MBB5323049.1"/>
    </source>
</evidence>
<evidence type="ECO:0000256" key="1">
    <source>
        <dbReference type="ARBA" id="ARBA00004141"/>
    </source>
</evidence>
<keyword evidence="4 5" id="KW-0472">Membrane</keyword>
<feature type="transmembrane region" description="Helical" evidence="5">
    <location>
        <begin position="40"/>
        <end position="60"/>
    </location>
</feature>
<keyword evidence="2 5" id="KW-0812">Transmembrane</keyword>
<dbReference type="InterPro" id="IPR007269">
    <property type="entry name" value="ICMT_MeTrfase"/>
</dbReference>
<keyword evidence="7" id="KW-1185">Reference proteome</keyword>
<evidence type="ECO:0000256" key="5">
    <source>
        <dbReference type="SAM" id="Phobius"/>
    </source>
</evidence>
<protein>
    <submittedName>
        <fullName evidence="6">Methyltransferase</fullName>
    </submittedName>
</protein>
<dbReference type="EMBL" id="JACHEP010000001">
    <property type="protein sequence ID" value="MBB5323049.1"/>
    <property type="molecule type" value="Genomic_DNA"/>
</dbReference>
<dbReference type="PANTHER" id="PTHR43847:SF1">
    <property type="entry name" value="BLL3993 PROTEIN"/>
    <property type="match status" value="1"/>
</dbReference>
<comment type="caution">
    <text evidence="6">The sequence shown here is derived from an EMBL/GenBank/DDBJ whole genome shotgun (WGS) entry which is preliminary data.</text>
</comment>
<accession>A0A7W8INZ8</accession>
<dbReference type="Pfam" id="PF04140">
    <property type="entry name" value="ICMT"/>
    <property type="match status" value="1"/>
</dbReference>
<evidence type="ECO:0000256" key="2">
    <source>
        <dbReference type="ARBA" id="ARBA00022692"/>
    </source>
</evidence>
<evidence type="ECO:0000256" key="4">
    <source>
        <dbReference type="ARBA" id="ARBA00023136"/>
    </source>
</evidence>
<dbReference type="PANTHER" id="PTHR43847">
    <property type="entry name" value="BLL3993 PROTEIN"/>
    <property type="match status" value="1"/>
</dbReference>
<dbReference type="Proteomes" id="UP000520011">
    <property type="component" value="Unassembled WGS sequence"/>
</dbReference>
<proteinExistence type="predicted"/>
<name>A0A7W8INZ8_9BACL</name>
<keyword evidence="6" id="KW-0489">Methyltransferase</keyword>
<dbReference type="GO" id="GO:0016020">
    <property type="term" value="C:membrane"/>
    <property type="evidence" value="ECO:0007669"/>
    <property type="project" value="UniProtKB-SubCell"/>
</dbReference>
<keyword evidence="6" id="KW-0808">Transferase</keyword>
<dbReference type="Gene3D" id="1.20.120.1630">
    <property type="match status" value="1"/>
</dbReference>
<reference evidence="6 7" key="1">
    <citation type="submission" date="2020-08" db="EMBL/GenBank/DDBJ databases">
        <title>Genomic Encyclopedia of Type Strains, Phase IV (KMG-IV): sequencing the most valuable type-strain genomes for metagenomic binning, comparative biology and taxonomic classification.</title>
        <authorList>
            <person name="Goeker M."/>
        </authorList>
    </citation>
    <scope>NUCLEOTIDE SEQUENCE [LARGE SCALE GENOMIC DNA]</scope>
    <source>
        <strain evidence="6 7">DSM 16325</strain>
    </source>
</reference>
<feature type="transmembrane region" description="Helical" evidence="5">
    <location>
        <begin position="72"/>
        <end position="95"/>
    </location>
</feature>
<gene>
    <name evidence="6" type="ORF">HNQ34_000126</name>
</gene>
<dbReference type="GO" id="GO:0004671">
    <property type="term" value="F:protein C-terminal S-isoprenylcysteine carboxyl O-methyltransferase activity"/>
    <property type="evidence" value="ECO:0007669"/>
    <property type="project" value="InterPro"/>
</dbReference>
<evidence type="ECO:0000256" key="3">
    <source>
        <dbReference type="ARBA" id="ARBA00022989"/>
    </source>
</evidence>
<sequence>MKFYAFFFSVVGMRMAELIIAKRNERALKAMGAKEFGKLHYRWMVIMHVLFLLSFLLEALYKGARLSRWWSLFLPMFLIVQVLRIWTIFSLGTFWNTKILVLPNVPVVVKGPYRFLRHPNYLVVTLEIILIPLLFQAYGTAVVFSILNAYTLSIRISLEEKTLMSMTNYGHAFQKRPRFFPFFPAR</sequence>
<dbReference type="InterPro" id="IPR052527">
    <property type="entry name" value="Metal_cation-efflux_comp"/>
</dbReference>
<organism evidence="6 7">
    <name type="scientific">Anoxybacteroides tepidamans</name>
    <dbReference type="NCBI Taxonomy" id="265948"/>
    <lineage>
        <taxon>Bacteria</taxon>
        <taxon>Bacillati</taxon>
        <taxon>Bacillota</taxon>
        <taxon>Bacilli</taxon>
        <taxon>Bacillales</taxon>
        <taxon>Anoxybacillaceae</taxon>
        <taxon>Anoxybacteroides</taxon>
    </lineage>
</organism>
<dbReference type="GO" id="GO:0032259">
    <property type="term" value="P:methylation"/>
    <property type="evidence" value="ECO:0007669"/>
    <property type="project" value="UniProtKB-KW"/>
</dbReference>
<comment type="subcellular location">
    <subcellularLocation>
        <location evidence="1">Membrane</location>
        <topology evidence="1">Multi-pass membrane protein</topology>
    </subcellularLocation>
</comment>
<evidence type="ECO:0000313" key="7">
    <source>
        <dbReference type="Proteomes" id="UP000520011"/>
    </source>
</evidence>
<keyword evidence="3 5" id="KW-1133">Transmembrane helix</keyword>
<feature type="transmembrane region" description="Helical" evidence="5">
    <location>
        <begin position="121"/>
        <end position="147"/>
    </location>
</feature>
<dbReference type="AlphaFoldDB" id="A0A7W8INZ8"/>